<accession>A0A366DQC8</accession>
<reference evidence="2 3" key="1">
    <citation type="submission" date="2018-06" db="EMBL/GenBank/DDBJ databases">
        <title>Genomic Encyclopedia of Type Strains, Phase IV (KMG-IV): sequencing the most valuable type-strain genomes for metagenomic binning, comparative biology and taxonomic classification.</title>
        <authorList>
            <person name="Goeker M."/>
        </authorList>
    </citation>
    <scope>NUCLEOTIDE SEQUENCE [LARGE SCALE GENOMIC DNA]</scope>
    <source>
        <strain evidence="2 3">DSM 15140</strain>
    </source>
</reference>
<dbReference type="Proteomes" id="UP000252254">
    <property type="component" value="Unassembled WGS sequence"/>
</dbReference>
<evidence type="ECO:0008006" key="4">
    <source>
        <dbReference type="Google" id="ProtNLM"/>
    </source>
</evidence>
<name>A0A366DQC8_9BACI</name>
<dbReference type="AlphaFoldDB" id="A0A366DQC8"/>
<evidence type="ECO:0000313" key="3">
    <source>
        <dbReference type="Proteomes" id="UP000252254"/>
    </source>
</evidence>
<keyword evidence="1" id="KW-0175">Coiled coil</keyword>
<gene>
    <name evidence="2" type="ORF">DES48_11534</name>
</gene>
<evidence type="ECO:0000256" key="1">
    <source>
        <dbReference type="SAM" id="Coils"/>
    </source>
</evidence>
<protein>
    <recommendedName>
        <fullName evidence="4">Pectate lyase-like protein</fullName>
    </recommendedName>
</protein>
<evidence type="ECO:0000313" key="2">
    <source>
        <dbReference type="EMBL" id="RBO92296.1"/>
    </source>
</evidence>
<feature type="coiled-coil region" evidence="1">
    <location>
        <begin position="17"/>
        <end position="44"/>
    </location>
</feature>
<keyword evidence="3" id="KW-1185">Reference proteome</keyword>
<dbReference type="RefSeq" id="WP_113870106.1">
    <property type="nucleotide sequence ID" value="NZ_BAABQN010000018.1"/>
</dbReference>
<dbReference type="EMBL" id="QNRI01000015">
    <property type="protein sequence ID" value="RBO92296.1"/>
    <property type="molecule type" value="Genomic_DNA"/>
</dbReference>
<sequence length="565" mass="62445">MVVNLEDWGTDWNRDERTKQNNNLDKIENNFTSLQNQLNNMASGGSLDELAQARVEEDGTNHDTLKQRLDIEKSETVADIGDLDLLETDDKSNLVRAINENNFDLENIESESALIFGNKYNADNTKTNTNNTQFSSILTDAYVENKTIKIPAGVYILDSTISQSFGGSDIQIIGEGKYNTILLWRGGNSSMLELLNVRNVKLSNLQISGYDFENDTDVLTEGSTAITSQGSIEAVDCYFTGFDVLFDWDGGYYHKFVDCEFRYLKTAFNQFNANNITFLNCKVMDVENFVNVNGGSGPVSFIGGSIEKVVSKAFSATSGNYAHLYLSGSYFENYPSSTPPSGITGTYSEAFVAYGFGSVTQISNTIFTNGFRRFVQGTETLKHVTSLGNRIDYSSTTSDMEYFIYKPSTIETIIANDIAYDILTQNGSYNIEYINSFNGLNNNTSMIYNPFTKEEITLPLNQWVSITFANGWSQSSTPQASPSSYRINGNVVEIKGVVDGSAATDDIIFQLPSGFYRSGESIRRVSGDVSTGDTAIIRITQTGAVLLEQGTTYPTSLIIDMEFSV</sequence>
<proteinExistence type="predicted"/>
<dbReference type="SUPFAM" id="SSF51126">
    <property type="entry name" value="Pectin lyase-like"/>
    <property type="match status" value="1"/>
</dbReference>
<dbReference type="InterPro" id="IPR011050">
    <property type="entry name" value="Pectin_lyase_fold/virulence"/>
</dbReference>
<comment type="caution">
    <text evidence="2">The sequence shown here is derived from an EMBL/GenBank/DDBJ whole genome shotgun (WGS) entry which is preliminary data.</text>
</comment>
<organism evidence="2 3">
    <name type="scientific">Paraliobacillus ryukyuensis</name>
    <dbReference type="NCBI Taxonomy" id="200904"/>
    <lineage>
        <taxon>Bacteria</taxon>
        <taxon>Bacillati</taxon>
        <taxon>Bacillota</taxon>
        <taxon>Bacilli</taxon>
        <taxon>Bacillales</taxon>
        <taxon>Bacillaceae</taxon>
        <taxon>Paraliobacillus</taxon>
    </lineage>
</organism>